<sequence length="250" mass="29242">MIEIENLNLSFKNKPLLQNITFTLEDKKSLAIMGKSGSGKSLLVKSLLKLLNQDYKLDAKKFRIDNFDVLNLKEKELRKLRSFAALVLQDAHLSLYPYLDIGELFHIVLKTHTNLNKALRKQKAFYYLDLLGLKNLDLIWHSYPYQLSVGMARRISFALALVSEPKYLICDEINSSLDKENEEKIIRLLYELKDKINLIFITHNLKMIYDLSDELLILHQGLISQKISKNDFFKEENEYTKAFWSFYARG</sequence>
<dbReference type="Pfam" id="PF00005">
    <property type="entry name" value="ABC_tran"/>
    <property type="match status" value="1"/>
</dbReference>
<name>A0A4V2JQR9_9BACT</name>
<dbReference type="AlphaFoldDB" id="A0A4V2JQR9"/>
<proteinExistence type="inferred from homology"/>
<dbReference type="EMBL" id="QPGR01000001">
    <property type="protein sequence ID" value="TBR82502.1"/>
    <property type="molecule type" value="Genomic_DNA"/>
</dbReference>
<dbReference type="Proteomes" id="UP000292583">
    <property type="component" value="Unassembled WGS sequence"/>
</dbReference>
<keyword evidence="5" id="KW-0547">Nucleotide-binding</keyword>
<dbReference type="InterPro" id="IPR050388">
    <property type="entry name" value="ABC_Ni/Peptide_Import"/>
</dbReference>
<dbReference type="PANTHER" id="PTHR43297">
    <property type="entry name" value="OLIGOPEPTIDE TRANSPORT ATP-BINDING PROTEIN APPD"/>
    <property type="match status" value="1"/>
</dbReference>
<keyword evidence="7" id="KW-0472">Membrane</keyword>
<dbReference type="OrthoDB" id="5357528at2"/>
<evidence type="ECO:0000313" key="9">
    <source>
        <dbReference type="EMBL" id="TBR82502.1"/>
    </source>
</evidence>
<comment type="similarity">
    <text evidence="2">Belongs to the ABC transporter superfamily.</text>
</comment>
<comment type="caution">
    <text evidence="9">The sequence shown here is derived from an EMBL/GenBank/DDBJ whole genome shotgun (WGS) entry which is preliminary data.</text>
</comment>
<evidence type="ECO:0000256" key="2">
    <source>
        <dbReference type="ARBA" id="ARBA00005417"/>
    </source>
</evidence>
<feature type="domain" description="ABC transporter" evidence="8">
    <location>
        <begin position="2"/>
        <end position="245"/>
    </location>
</feature>
<gene>
    <name evidence="9" type="ORF">DU473_01040</name>
</gene>
<evidence type="ECO:0000256" key="5">
    <source>
        <dbReference type="ARBA" id="ARBA00022741"/>
    </source>
</evidence>
<evidence type="ECO:0000256" key="4">
    <source>
        <dbReference type="ARBA" id="ARBA00022475"/>
    </source>
</evidence>
<evidence type="ECO:0000256" key="7">
    <source>
        <dbReference type="ARBA" id="ARBA00023136"/>
    </source>
</evidence>
<dbReference type="GO" id="GO:0016887">
    <property type="term" value="F:ATP hydrolysis activity"/>
    <property type="evidence" value="ECO:0007669"/>
    <property type="project" value="InterPro"/>
</dbReference>
<dbReference type="InterPro" id="IPR003593">
    <property type="entry name" value="AAA+_ATPase"/>
</dbReference>
<reference evidence="9 10" key="1">
    <citation type="submission" date="2018-07" db="EMBL/GenBank/DDBJ databases">
        <title>Campylobacter zealandensis sp. nov., isolated from birds and water in New Zealand.</title>
        <authorList>
            <person name="Wilkinson D.A."/>
            <person name="Biggs P.J."/>
            <person name="French N.P."/>
            <person name="Midwinter A.C."/>
        </authorList>
    </citation>
    <scope>NUCLEOTIDE SEQUENCE [LARGE SCALE GENOMIC DNA]</scope>
    <source>
        <strain evidence="9 10">B423b</strain>
    </source>
</reference>
<dbReference type="Gene3D" id="3.40.50.300">
    <property type="entry name" value="P-loop containing nucleotide triphosphate hydrolases"/>
    <property type="match status" value="1"/>
</dbReference>
<dbReference type="PROSITE" id="PS00211">
    <property type="entry name" value="ABC_TRANSPORTER_1"/>
    <property type="match status" value="1"/>
</dbReference>
<keyword evidence="3" id="KW-0813">Transport</keyword>
<evidence type="ECO:0000256" key="1">
    <source>
        <dbReference type="ARBA" id="ARBA00004417"/>
    </source>
</evidence>
<accession>A0A4V2JQR9</accession>
<keyword evidence="4" id="KW-1003">Cell membrane</keyword>
<dbReference type="InterPro" id="IPR027417">
    <property type="entry name" value="P-loop_NTPase"/>
</dbReference>
<comment type="subcellular location">
    <subcellularLocation>
        <location evidence="1">Cell inner membrane</location>
        <topology evidence="1">Peripheral membrane protein</topology>
    </subcellularLocation>
</comment>
<dbReference type="PROSITE" id="PS50893">
    <property type="entry name" value="ABC_TRANSPORTER_2"/>
    <property type="match status" value="1"/>
</dbReference>
<organism evidence="9 10">
    <name type="scientific">Campylobacter novaezeelandiae</name>
    <dbReference type="NCBI Taxonomy" id="2267891"/>
    <lineage>
        <taxon>Bacteria</taxon>
        <taxon>Pseudomonadati</taxon>
        <taxon>Campylobacterota</taxon>
        <taxon>Epsilonproteobacteria</taxon>
        <taxon>Campylobacterales</taxon>
        <taxon>Campylobacteraceae</taxon>
        <taxon>Campylobacter</taxon>
    </lineage>
</organism>
<evidence type="ECO:0000259" key="8">
    <source>
        <dbReference type="PROSITE" id="PS50893"/>
    </source>
</evidence>
<dbReference type="InterPro" id="IPR017871">
    <property type="entry name" value="ABC_transporter-like_CS"/>
</dbReference>
<dbReference type="SUPFAM" id="SSF52540">
    <property type="entry name" value="P-loop containing nucleoside triphosphate hydrolases"/>
    <property type="match status" value="1"/>
</dbReference>
<keyword evidence="10" id="KW-1185">Reference proteome</keyword>
<dbReference type="InterPro" id="IPR003439">
    <property type="entry name" value="ABC_transporter-like_ATP-bd"/>
</dbReference>
<evidence type="ECO:0000313" key="10">
    <source>
        <dbReference type="Proteomes" id="UP000292583"/>
    </source>
</evidence>
<keyword evidence="6 9" id="KW-0067">ATP-binding</keyword>
<evidence type="ECO:0000256" key="6">
    <source>
        <dbReference type="ARBA" id="ARBA00022840"/>
    </source>
</evidence>
<dbReference type="GO" id="GO:0005886">
    <property type="term" value="C:plasma membrane"/>
    <property type="evidence" value="ECO:0007669"/>
    <property type="project" value="UniProtKB-SubCell"/>
</dbReference>
<dbReference type="GO" id="GO:0005524">
    <property type="term" value="F:ATP binding"/>
    <property type="evidence" value="ECO:0007669"/>
    <property type="project" value="UniProtKB-KW"/>
</dbReference>
<protein>
    <submittedName>
        <fullName evidence="9">ABC transporter ATP-binding protein</fullName>
    </submittedName>
</protein>
<dbReference type="PANTHER" id="PTHR43297:SF2">
    <property type="entry name" value="DIPEPTIDE TRANSPORT ATP-BINDING PROTEIN DPPD"/>
    <property type="match status" value="1"/>
</dbReference>
<dbReference type="SMART" id="SM00382">
    <property type="entry name" value="AAA"/>
    <property type="match status" value="1"/>
</dbReference>
<evidence type="ECO:0000256" key="3">
    <source>
        <dbReference type="ARBA" id="ARBA00022448"/>
    </source>
</evidence>